<evidence type="ECO:0000256" key="2">
    <source>
        <dbReference type="ARBA" id="ARBA00004477"/>
    </source>
</evidence>
<reference evidence="11 12" key="1">
    <citation type="journal article" date="2024" name="J Genomics">
        <title>Draft genome sequencing and assembly of Favolaschia claudopus CIRM-BRFM 2984 isolated from oak limbs.</title>
        <authorList>
            <person name="Navarro D."/>
            <person name="Drula E."/>
            <person name="Chaduli D."/>
            <person name="Cazenave R."/>
            <person name="Ahrendt S."/>
            <person name="Wang J."/>
            <person name="Lipzen A."/>
            <person name="Daum C."/>
            <person name="Barry K."/>
            <person name="Grigoriev I.V."/>
            <person name="Favel A."/>
            <person name="Rosso M.N."/>
            <person name="Martin F."/>
        </authorList>
    </citation>
    <scope>NUCLEOTIDE SEQUENCE [LARGE SCALE GENOMIC DNA]</scope>
    <source>
        <strain evidence="11 12">CIRM-BRFM 2984</strain>
    </source>
</reference>
<dbReference type="GO" id="GO:0008250">
    <property type="term" value="C:oligosaccharyltransferase complex"/>
    <property type="evidence" value="ECO:0007669"/>
    <property type="project" value="TreeGrafter"/>
</dbReference>
<evidence type="ECO:0000256" key="9">
    <source>
        <dbReference type="SAM" id="Phobius"/>
    </source>
</evidence>
<keyword evidence="6" id="KW-0256">Endoplasmic reticulum</keyword>
<feature type="transmembrane region" description="Helical" evidence="9">
    <location>
        <begin position="252"/>
        <end position="272"/>
    </location>
</feature>
<protein>
    <submittedName>
        <fullName evidence="11">Uncharacterized protein</fullName>
    </submittedName>
</protein>
<feature type="signal peptide" evidence="10">
    <location>
        <begin position="1"/>
        <end position="18"/>
    </location>
</feature>
<keyword evidence="8 9" id="KW-0472">Membrane</keyword>
<comment type="function">
    <text evidence="1">Subunit of the oligosaccharyl transferase (OST) complex that catalyzes the initial transfer of a defined glycan (Glc(3)Man(9)GlcNAc(2) in eukaryotes) from the lipid carrier dolichol-pyrophosphate to an asparagine residue within an Asn-X-Ser/Thr consensus motif in nascent polypeptide chains, the first step in protein N-glycosylation. N-glycosylation occurs cotranslationally and the complex associates with the Sec61 complex at the channel-forming translocon complex that mediates protein translocation across the endoplasmic reticulum (ER). All subunits are required for a maximal enzyme activity.</text>
</comment>
<keyword evidence="12" id="KW-1185">Reference proteome</keyword>
<feature type="transmembrane region" description="Helical" evidence="9">
    <location>
        <begin position="284"/>
        <end position="304"/>
    </location>
</feature>
<evidence type="ECO:0000256" key="3">
    <source>
        <dbReference type="ARBA" id="ARBA00009561"/>
    </source>
</evidence>
<dbReference type="AlphaFoldDB" id="A0AAW0AQF1"/>
<evidence type="ECO:0000256" key="10">
    <source>
        <dbReference type="SAM" id="SignalP"/>
    </source>
</evidence>
<organism evidence="11 12">
    <name type="scientific">Favolaschia claudopus</name>
    <dbReference type="NCBI Taxonomy" id="2862362"/>
    <lineage>
        <taxon>Eukaryota</taxon>
        <taxon>Fungi</taxon>
        <taxon>Dikarya</taxon>
        <taxon>Basidiomycota</taxon>
        <taxon>Agaricomycotina</taxon>
        <taxon>Agaricomycetes</taxon>
        <taxon>Agaricomycetidae</taxon>
        <taxon>Agaricales</taxon>
        <taxon>Marasmiineae</taxon>
        <taxon>Mycenaceae</taxon>
        <taxon>Favolaschia</taxon>
    </lineage>
</organism>
<dbReference type="Gene3D" id="3.40.30.10">
    <property type="entry name" value="Glutaredoxin"/>
    <property type="match status" value="1"/>
</dbReference>
<proteinExistence type="inferred from homology"/>
<feature type="transmembrane region" description="Helical" evidence="9">
    <location>
        <begin position="175"/>
        <end position="196"/>
    </location>
</feature>
<comment type="caution">
    <text evidence="11">The sequence shown here is derived from an EMBL/GenBank/DDBJ whole genome shotgun (WGS) entry which is preliminary data.</text>
</comment>
<evidence type="ECO:0000313" key="11">
    <source>
        <dbReference type="EMBL" id="KAK7014849.1"/>
    </source>
</evidence>
<evidence type="ECO:0000256" key="7">
    <source>
        <dbReference type="ARBA" id="ARBA00022989"/>
    </source>
</evidence>
<dbReference type="InterPro" id="IPR021149">
    <property type="entry name" value="OligosaccharylTrfase_OST3/OST6"/>
</dbReference>
<dbReference type="GO" id="GO:0018279">
    <property type="term" value="P:protein N-linked glycosylation via asparagine"/>
    <property type="evidence" value="ECO:0007669"/>
    <property type="project" value="TreeGrafter"/>
</dbReference>
<evidence type="ECO:0000256" key="4">
    <source>
        <dbReference type="ARBA" id="ARBA00022692"/>
    </source>
</evidence>
<dbReference type="Proteomes" id="UP001362999">
    <property type="component" value="Unassembled WGS sequence"/>
</dbReference>
<comment type="similarity">
    <text evidence="3">Belongs to the OST3/OST6 family.</text>
</comment>
<dbReference type="PANTHER" id="PTHR12692">
    <property type="entry name" value="DOLICHYL-DIPHOSPHOOLIGOSACCHARIDE--PROTEIN GLYCOSYLTRANSFERASE-RELATED"/>
    <property type="match status" value="1"/>
</dbReference>
<feature type="transmembrane region" description="Helical" evidence="9">
    <location>
        <begin position="203"/>
        <end position="222"/>
    </location>
</feature>
<dbReference type="PANTHER" id="PTHR12692:SF0">
    <property type="entry name" value="GH11935P"/>
    <property type="match status" value="1"/>
</dbReference>
<name>A0AAW0AQF1_9AGAR</name>
<dbReference type="SUPFAM" id="SSF52833">
    <property type="entry name" value="Thioredoxin-like"/>
    <property type="match status" value="1"/>
</dbReference>
<evidence type="ECO:0000256" key="8">
    <source>
        <dbReference type="ARBA" id="ARBA00023136"/>
    </source>
</evidence>
<accession>A0AAW0AQF1</accession>
<keyword evidence="4 9" id="KW-0812">Transmembrane</keyword>
<dbReference type="InterPro" id="IPR036249">
    <property type="entry name" value="Thioredoxin-like_sf"/>
</dbReference>
<comment type="subcellular location">
    <subcellularLocation>
        <location evidence="2">Endoplasmic reticulum membrane</location>
        <topology evidence="2">Multi-pass membrane protein</topology>
    </subcellularLocation>
</comment>
<feature type="chain" id="PRO_5043485843" evidence="10">
    <location>
        <begin position="19"/>
        <end position="315"/>
    </location>
</feature>
<evidence type="ECO:0000256" key="5">
    <source>
        <dbReference type="ARBA" id="ARBA00022729"/>
    </source>
</evidence>
<dbReference type="EMBL" id="JAWWNJ010000055">
    <property type="protein sequence ID" value="KAK7014849.1"/>
    <property type="molecule type" value="Genomic_DNA"/>
</dbReference>
<keyword evidence="7 9" id="KW-1133">Transmembrane helix</keyword>
<gene>
    <name evidence="11" type="ORF">R3P38DRAFT_2997956</name>
</gene>
<evidence type="ECO:0000313" key="12">
    <source>
        <dbReference type="Proteomes" id="UP001362999"/>
    </source>
</evidence>
<evidence type="ECO:0000256" key="1">
    <source>
        <dbReference type="ARBA" id="ARBA00002791"/>
    </source>
</evidence>
<sequence length="315" mass="35231">MLWLPLFAFLSLSLVARAASQDEARQKLVALAAAGNGVIKLDSDSFDLLTAPNRDWSAAIHFTALDPRRRCAPCKEFNPSWVEVARAWTKAPAVHRNNHFFATIDFDDGGLVFQKLGLSSAPVVHVYPAAEGPRAKSRTDPSKYDFSHGFDAEPLAEHLSIHTPVRIPYSKPFDWGRWTTIAAGVLAFAVTLRFISPILMSRWTWAIVTIAVSLVMTSGYMFTRIRGSPFMGHDGNWIAGGFQNQYGQEVQVIAVVYGVLGLAFVMLTMVIPYQTTAQRQRFQIYLWSAIVMSVYSILIVLFKVKNRGYPFRLLL</sequence>
<keyword evidence="5 10" id="KW-0732">Signal</keyword>
<dbReference type="Pfam" id="PF04756">
    <property type="entry name" value="OST3_OST6"/>
    <property type="match status" value="1"/>
</dbReference>
<evidence type="ECO:0000256" key="6">
    <source>
        <dbReference type="ARBA" id="ARBA00022824"/>
    </source>
</evidence>